<sequence length="143" mass="16651">MSTNRLARSWPLVHFRNILLQSLKKYTAHDISCNTFHVKQVGKRQHTPYFWTTVSEPAQADQCIDYIRRGSATYGYKSTKLELHNITSEQIYCQQSWTHNITADLWVKGGLTDLTPISHLKMLEGMRKIVLFLWIVSQMLVIL</sequence>
<reference evidence="1 2" key="1">
    <citation type="journal article" date="2018" name="Genome Biol. Evol.">
        <title>Multiple Roots of Fruiting Body Formation in Amoebozoa.</title>
        <authorList>
            <person name="Hillmann F."/>
            <person name="Forbes G."/>
            <person name="Novohradska S."/>
            <person name="Ferling I."/>
            <person name="Riege K."/>
            <person name="Groth M."/>
            <person name="Westermann M."/>
            <person name="Marz M."/>
            <person name="Spaller T."/>
            <person name="Winckler T."/>
            <person name="Schaap P."/>
            <person name="Glockner G."/>
        </authorList>
    </citation>
    <scope>NUCLEOTIDE SEQUENCE [LARGE SCALE GENOMIC DNA]</scope>
    <source>
        <strain evidence="1 2">Jena</strain>
    </source>
</reference>
<dbReference type="InParanoid" id="A0A2P6NLP9"/>
<dbReference type="EMBL" id="MDYQ01000055">
    <property type="protein sequence ID" value="PRP84887.1"/>
    <property type="molecule type" value="Genomic_DNA"/>
</dbReference>
<evidence type="ECO:0000313" key="2">
    <source>
        <dbReference type="Proteomes" id="UP000241769"/>
    </source>
</evidence>
<comment type="caution">
    <text evidence="1">The sequence shown here is derived from an EMBL/GenBank/DDBJ whole genome shotgun (WGS) entry which is preliminary data.</text>
</comment>
<dbReference type="AlphaFoldDB" id="A0A2P6NLP9"/>
<dbReference type="Proteomes" id="UP000241769">
    <property type="component" value="Unassembled WGS sequence"/>
</dbReference>
<keyword evidence="2" id="KW-1185">Reference proteome</keyword>
<organism evidence="1 2">
    <name type="scientific">Planoprotostelium fungivorum</name>
    <dbReference type="NCBI Taxonomy" id="1890364"/>
    <lineage>
        <taxon>Eukaryota</taxon>
        <taxon>Amoebozoa</taxon>
        <taxon>Evosea</taxon>
        <taxon>Variosea</taxon>
        <taxon>Cavosteliida</taxon>
        <taxon>Cavosteliaceae</taxon>
        <taxon>Planoprotostelium</taxon>
    </lineage>
</organism>
<accession>A0A2P6NLP9</accession>
<name>A0A2P6NLP9_9EUKA</name>
<protein>
    <submittedName>
        <fullName evidence="1">Uncharacterized protein</fullName>
    </submittedName>
</protein>
<proteinExistence type="predicted"/>
<gene>
    <name evidence="1" type="ORF">PROFUN_07541</name>
</gene>
<evidence type="ECO:0000313" key="1">
    <source>
        <dbReference type="EMBL" id="PRP84887.1"/>
    </source>
</evidence>